<evidence type="ECO:0000313" key="4">
    <source>
        <dbReference type="EMBL" id="TMJ13946.1"/>
    </source>
</evidence>
<evidence type="ECO:0000259" key="1">
    <source>
        <dbReference type="Pfam" id="PF07848"/>
    </source>
</evidence>
<dbReference type="Proteomes" id="UP000320393">
    <property type="component" value="Unassembled WGS sequence"/>
</dbReference>
<dbReference type="GO" id="GO:0006351">
    <property type="term" value="P:DNA-templated transcription"/>
    <property type="evidence" value="ECO:0007669"/>
    <property type="project" value="InterPro"/>
</dbReference>
<evidence type="ECO:0000259" key="2">
    <source>
        <dbReference type="Pfam" id="PF08223"/>
    </source>
</evidence>
<feature type="domain" description="Transcriptional repressor PaaX-like N-terminal" evidence="1">
    <location>
        <begin position="3"/>
        <end position="71"/>
    </location>
</feature>
<dbReference type="Pfam" id="PF08223">
    <property type="entry name" value="PaaX_C"/>
    <property type="match status" value="1"/>
</dbReference>
<dbReference type="InterPro" id="IPR036390">
    <property type="entry name" value="WH_DNA-bd_sf"/>
</dbReference>
<dbReference type="InterPro" id="IPR012906">
    <property type="entry name" value="PaaX-like_N"/>
</dbReference>
<accession>A0A537M148</accession>
<proteinExistence type="predicted"/>
<feature type="domain" description="Transcriptional repressor PaaX-like central Cas2-like" evidence="3">
    <location>
        <begin position="88"/>
        <end position="167"/>
    </location>
</feature>
<dbReference type="EMBL" id="VBAM01000135">
    <property type="protein sequence ID" value="TMJ13946.1"/>
    <property type="molecule type" value="Genomic_DNA"/>
</dbReference>
<organism evidence="4 5">
    <name type="scientific">Candidatus Segetimicrobium genomatis</name>
    <dbReference type="NCBI Taxonomy" id="2569760"/>
    <lineage>
        <taxon>Bacteria</taxon>
        <taxon>Bacillati</taxon>
        <taxon>Candidatus Sysuimicrobiota</taxon>
        <taxon>Candidatus Sysuimicrobiia</taxon>
        <taxon>Candidatus Sysuimicrobiales</taxon>
        <taxon>Candidatus Segetimicrobiaceae</taxon>
        <taxon>Candidatus Segetimicrobium</taxon>
    </lineage>
</organism>
<dbReference type="PIRSF" id="PIRSF020623">
    <property type="entry name" value="PaaX"/>
    <property type="match status" value="1"/>
</dbReference>
<dbReference type="Pfam" id="PF07848">
    <property type="entry name" value="PaaX"/>
    <property type="match status" value="1"/>
</dbReference>
<sequence length="273" mass="31332">MQARSVLFTLYGDYVRHYGSTIWVGSLIALMTELGFTATAVRAAVSRMTRQGWLVSIRSGRASYYALSGRGQERIDEAAQRIFKLHPERWDGRWRILVVGGERDPKQRERLRRELAWMGFAALSRGVYLSPNDLLDRIASLADRYELRDRFETFTAEHDGPTPDARLAARHWDLRAIDAAYEGFVAEWQPRLDAHRAALSRSETLADPVCFVEKTRLVHAFRKFLFVDPGLPQELLPERWAGADARGVFSAYYHMLTEGALRFFEFRPPLPVV</sequence>
<name>A0A537M148_9BACT</name>
<comment type="caution">
    <text evidence="4">The sequence shown here is derived from an EMBL/GenBank/DDBJ whole genome shotgun (WGS) entry which is preliminary data.</text>
</comment>
<dbReference type="Pfam" id="PF20803">
    <property type="entry name" value="PaaX_M"/>
    <property type="match status" value="1"/>
</dbReference>
<dbReference type="InterPro" id="IPR013225">
    <property type="entry name" value="PaaX_C"/>
</dbReference>
<dbReference type="AlphaFoldDB" id="A0A537M148"/>
<dbReference type="InterPro" id="IPR048846">
    <property type="entry name" value="PaaX-like_central"/>
</dbReference>
<gene>
    <name evidence="4" type="ORF">E6H02_04250</name>
</gene>
<reference evidence="4 5" key="1">
    <citation type="journal article" date="2019" name="Nat. Microbiol.">
        <title>Mediterranean grassland soil C-N compound turnover is dependent on rainfall and depth, and is mediated by genomically divergent microorganisms.</title>
        <authorList>
            <person name="Diamond S."/>
            <person name="Andeer P.F."/>
            <person name="Li Z."/>
            <person name="Crits-Christoph A."/>
            <person name="Burstein D."/>
            <person name="Anantharaman K."/>
            <person name="Lane K.R."/>
            <person name="Thomas B.C."/>
            <person name="Pan C."/>
            <person name="Northen T.R."/>
            <person name="Banfield J.F."/>
        </authorList>
    </citation>
    <scope>NUCLEOTIDE SEQUENCE [LARGE SCALE GENOMIC DNA]</scope>
    <source>
        <strain evidence="4">NP_5</strain>
    </source>
</reference>
<dbReference type="Gene3D" id="1.20.58.1460">
    <property type="match status" value="1"/>
</dbReference>
<evidence type="ECO:0000313" key="5">
    <source>
        <dbReference type="Proteomes" id="UP000320393"/>
    </source>
</evidence>
<dbReference type="Gene3D" id="3.30.70.2650">
    <property type="match status" value="1"/>
</dbReference>
<dbReference type="PANTHER" id="PTHR30319">
    <property type="entry name" value="PHENYLACETIC ACID REGULATOR-RELATED TRANSCRIPTIONAL REPRESSOR"/>
    <property type="match status" value="1"/>
</dbReference>
<dbReference type="InterPro" id="IPR011965">
    <property type="entry name" value="PaaX_trns_reg"/>
</dbReference>
<dbReference type="Gene3D" id="1.10.10.10">
    <property type="entry name" value="Winged helix-like DNA-binding domain superfamily/Winged helix DNA-binding domain"/>
    <property type="match status" value="1"/>
</dbReference>
<dbReference type="SUPFAM" id="SSF46785">
    <property type="entry name" value="Winged helix' DNA-binding domain"/>
    <property type="match status" value="1"/>
</dbReference>
<protein>
    <submittedName>
        <fullName evidence="4">Phenylacetic acid degradation operon negative regulatory protein PaaX</fullName>
    </submittedName>
</protein>
<feature type="domain" description="Transcriptional repressor PaaX-like C-terminal" evidence="2">
    <location>
        <begin position="172"/>
        <end position="265"/>
    </location>
</feature>
<dbReference type="InterPro" id="IPR036388">
    <property type="entry name" value="WH-like_DNA-bd_sf"/>
</dbReference>
<dbReference type="PANTHER" id="PTHR30319:SF1">
    <property type="entry name" value="TRANSCRIPTIONAL REPRESSOR PAAX"/>
    <property type="match status" value="1"/>
</dbReference>
<evidence type="ECO:0000259" key="3">
    <source>
        <dbReference type="Pfam" id="PF20803"/>
    </source>
</evidence>